<evidence type="ECO:0000256" key="1">
    <source>
        <dbReference type="SAM" id="MobiDB-lite"/>
    </source>
</evidence>
<dbReference type="Proteomes" id="UP001151760">
    <property type="component" value="Unassembled WGS sequence"/>
</dbReference>
<feature type="compositionally biased region" description="Basic and acidic residues" evidence="1">
    <location>
        <begin position="32"/>
        <end position="45"/>
    </location>
</feature>
<sequence>MVEEEIEQLVEGIKNENVDKFMEDIFNSQEDPDTRIEPMSDKEITAQDAPLSTDKEKLKELMVTNPKPSSSTPSPSLQKPKIGRFRRYKSFINTTINIKRSSSFNVDSRVNEIAKKTILQDSGVVIVLQGNRMGRLYHGQTEF</sequence>
<feature type="region of interest" description="Disordered" evidence="1">
    <location>
        <begin position="63"/>
        <end position="82"/>
    </location>
</feature>
<feature type="region of interest" description="Disordered" evidence="1">
    <location>
        <begin position="27"/>
        <end position="56"/>
    </location>
</feature>
<gene>
    <name evidence="2" type="ORF">Tco_1028807</name>
</gene>
<comment type="caution">
    <text evidence="2">The sequence shown here is derived from an EMBL/GenBank/DDBJ whole genome shotgun (WGS) entry which is preliminary data.</text>
</comment>
<evidence type="ECO:0000313" key="3">
    <source>
        <dbReference type="Proteomes" id="UP001151760"/>
    </source>
</evidence>
<name>A0ABQ5G1Y9_9ASTR</name>
<reference evidence="2" key="2">
    <citation type="submission" date="2022-01" db="EMBL/GenBank/DDBJ databases">
        <authorList>
            <person name="Yamashiro T."/>
            <person name="Shiraishi A."/>
            <person name="Satake H."/>
            <person name="Nakayama K."/>
        </authorList>
    </citation>
    <scope>NUCLEOTIDE SEQUENCE</scope>
</reference>
<protein>
    <submittedName>
        <fullName evidence="2">Uncharacterized protein</fullName>
    </submittedName>
</protein>
<proteinExistence type="predicted"/>
<feature type="compositionally biased region" description="Low complexity" evidence="1">
    <location>
        <begin position="66"/>
        <end position="80"/>
    </location>
</feature>
<keyword evidence="3" id="KW-1185">Reference proteome</keyword>
<dbReference type="EMBL" id="BQNB010017995">
    <property type="protein sequence ID" value="GJT69521.1"/>
    <property type="molecule type" value="Genomic_DNA"/>
</dbReference>
<reference evidence="2" key="1">
    <citation type="journal article" date="2022" name="Int. J. Mol. Sci.">
        <title>Draft Genome of Tanacetum Coccineum: Genomic Comparison of Closely Related Tanacetum-Family Plants.</title>
        <authorList>
            <person name="Yamashiro T."/>
            <person name="Shiraishi A."/>
            <person name="Nakayama K."/>
            <person name="Satake H."/>
        </authorList>
    </citation>
    <scope>NUCLEOTIDE SEQUENCE</scope>
</reference>
<evidence type="ECO:0000313" key="2">
    <source>
        <dbReference type="EMBL" id="GJT69521.1"/>
    </source>
</evidence>
<accession>A0ABQ5G1Y9</accession>
<organism evidence="2 3">
    <name type="scientific">Tanacetum coccineum</name>
    <dbReference type="NCBI Taxonomy" id="301880"/>
    <lineage>
        <taxon>Eukaryota</taxon>
        <taxon>Viridiplantae</taxon>
        <taxon>Streptophyta</taxon>
        <taxon>Embryophyta</taxon>
        <taxon>Tracheophyta</taxon>
        <taxon>Spermatophyta</taxon>
        <taxon>Magnoliopsida</taxon>
        <taxon>eudicotyledons</taxon>
        <taxon>Gunneridae</taxon>
        <taxon>Pentapetalae</taxon>
        <taxon>asterids</taxon>
        <taxon>campanulids</taxon>
        <taxon>Asterales</taxon>
        <taxon>Asteraceae</taxon>
        <taxon>Asteroideae</taxon>
        <taxon>Anthemideae</taxon>
        <taxon>Anthemidinae</taxon>
        <taxon>Tanacetum</taxon>
    </lineage>
</organism>